<dbReference type="EMBL" id="WNWS01000058">
    <property type="protein sequence ID" value="KAE9983737.1"/>
    <property type="molecule type" value="Genomic_DNA"/>
</dbReference>
<reference evidence="2 4" key="1">
    <citation type="submission" date="2019-11" db="EMBL/GenBank/DDBJ databases">
        <title>Venturia inaequalis Genome Resource.</title>
        <authorList>
            <person name="Lichtner F.J."/>
        </authorList>
    </citation>
    <scope>NUCLEOTIDE SEQUENCE [LARGE SCALE GENOMIC DNA]</scope>
    <source>
        <strain evidence="3 5">120213</strain>
        <strain evidence="2">Bline_iso_100314</strain>
    </source>
</reference>
<accession>A0A8H3V5F3</accession>
<proteinExistence type="predicted"/>
<name>A0A8H3V5F3_VENIN</name>
<dbReference type="AlphaFoldDB" id="A0A8H3V5F3"/>
<protein>
    <recommendedName>
        <fullName evidence="6">F-box domain-containing protein</fullName>
    </recommendedName>
</protein>
<feature type="region of interest" description="Disordered" evidence="1">
    <location>
        <begin position="26"/>
        <end position="64"/>
    </location>
</feature>
<feature type="compositionally biased region" description="Basic residues" evidence="1">
    <location>
        <begin position="53"/>
        <end position="62"/>
    </location>
</feature>
<sequence length="362" mass="41867">MEGAANAISLFIRKALPFRSSQSDSSAQIASLRQTSSHQQLDRRGDGSQMPKPRPKLRARSRHLMDKMRRRERVLLNLIDEIKKSGCNPQSQSSLFKIPGEIREHIFAYVLSESDGTDEISQHDYWYRPDYPSHRYIDTALLQTCRQVWVETYTLPRRNVSPRIWLGSTNRESPRRFAYAEGANEEVLFPVTDSDAFRQTIHPNESLQVFAQMYALERGGLNKAVQNASVKTSPRRITITLRYTDWWNWEVNDPLRIKDTWAEEFKAPNTVEEIVVELETRNGKKPELDALISRQVSKWTFHTEKGQDLVLCGSPKEEFYVGSAKPGGARYQHHSEYANRSGPMGDDEMLYYNVKLRWRKAG</sequence>
<evidence type="ECO:0008006" key="6">
    <source>
        <dbReference type="Google" id="ProtNLM"/>
    </source>
</evidence>
<evidence type="ECO:0000313" key="4">
    <source>
        <dbReference type="Proteomes" id="UP000433883"/>
    </source>
</evidence>
<organism evidence="2 4">
    <name type="scientific">Venturia inaequalis</name>
    <name type="common">Apple scab fungus</name>
    <dbReference type="NCBI Taxonomy" id="5025"/>
    <lineage>
        <taxon>Eukaryota</taxon>
        <taxon>Fungi</taxon>
        <taxon>Dikarya</taxon>
        <taxon>Ascomycota</taxon>
        <taxon>Pezizomycotina</taxon>
        <taxon>Dothideomycetes</taxon>
        <taxon>Pleosporomycetidae</taxon>
        <taxon>Venturiales</taxon>
        <taxon>Venturiaceae</taxon>
        <taxon>Venturia</taxon>
    </lineage>
</organism>
<evidence type="ECO:0000256" key="1">
    <source>
        <dbReference type="SAM" id="MobiDB-lite"/>
    </source>
</evidence>
<evidence type="ECO:0000313" key="2">
    <source>
        <dbReference type="EMBL" id="KAE9983492.1"/>
    </source>
</evidence>
<evidence type="ECO:0000313" key="3">
    <source>
        <dbReference type="EMBL" id="KAE9983737.1"/>
    </source>
</evidence>
<dbReference type="EMBL" id="WNWQ01000028">
    <property type="protein sequence ID" value="KAE9983492.1"/>
    <property type="molecule type" value="Genomic_DNA"/>
</dbReference>
<dbReference type="Proteomes" id="UP000447873">
    <property type="component" value="Unassembled WGS sequence"/>
</dbReference>
<evidence type="ECO:0000313" key="5">
    <source>
        <dbReference type="Proteomes" id="UP000447873"/>
    </source>
</evidence>
<dbReference type="Proteomes" id="UP000433883">
    <property type="component" value="Unassembled WGS sequence"/>
</dbReference>
<comment type="caution">
    <text evidence="2">The sequence shown here is derived from an EMBL/GenBank/DDBJ whole genome shotgun (WGS) entry which is preliminary data.</text>
</comment>
<gene>
    <name evidence="2" type="ORF">BLS_004265</name>
    <name evidence="3" type="ORF">EG328_009537</name>
</gene>